<evidence type="ECO:0000259" key="7">
    <source>
        <dbReference type="Pfam" id="PF00551"/>
    </source>
</evidence>
<evidence type="ECO:0000313" key="8">
    <source>
        <dbReference type="EMBL" id="GAA4342905.1"/>
    </source>
</evidence>
<dbReference type="Proteomes" id="UP001501725">
    <property type="component" value="Unassembled WGS sequence"/>
</dbReference>
<comment type="catalytic activity">
    <reaction evidence="5 6">
        <text>N(1)-(5-phospho-beta-D-ribosyl)glycinamide + (6R)-10-formyltetrahydrofolate = N(2)-formyl-N(1)-(5-phospho-beta-D-ribosyl)glycinamide + (6S)-5,6,7,8-tetrahydrofolate + H(+)</text>
        <dbReference type="Rhea" id="RHEA:15053"/>
        <dbReference type="ChEBI" id="CHEBI:15378"/>
        <dbReference type="ChEBI" id="CHEBI:57453"/>
        <dbReference type="ChEBI" id="CHEBI:143788"/>
        <dbReference type="ChEBI" id="CHEBI:147286"/>
        <dbReference type="ChEBI" id="CHEBI:195366"/>
        <dbReference type="EC" id="2.1.2.2"/>
    </reaction>
</comment>
<keyword evidence="2 6" id="KW-0808">Transferase</keyword>
<feature type="domain" description="Formyl transferase N-terminal" evidence="7">
    <location>
        <begin position="15"/>
        <end position="194"/>
    </location>
</feature>
<dbReference type="PANTHER" id="PTHR43369">
    <property type="entry name" value="PHOSPHORIBOSYLGLYCINAMIDE FORMYLTRANSFERASE"/>
    <property type="match status" value="1"/>
</dbReference>
<sequence>MIPTVSATGPGHTERIAVFASGSGSNAERIIRHFAQHPTVQVTLLVCNKPEAGVRAKAAAAGIPELLIERGRFLSGDAYLPELKAAGISFLVLAGFLWKVPAALIEAYPRRIVNIHPALLPRFGGKGMWGAHVHQAVLEAGETESGITIHYVDEHYDHGDHIFQARCPVLPGDSPDTLAARVLALEHRHFAEVVERVVLGSEGVSG</sequence>
<protein>
    <recommendedName>
        <fullName evidence="6">Phosphoribosylglycinamide formyltransferase</fullName>
        <ecNumber evidence="6">2.1.2.2</ecNumber>
    </recommendedName>
    <alternativeName>
        <fullName evidence="6">5'-phosphoribosylglycinamide transformylase</fullName>
    </alternativeName>
    <alternativeName>
        <fullName evidence="6">GAR transformylase</fullName>
        <shortName evidence="6">GART</shortName>
    </alternativeName>
</protein>
<evidence type="ECO:0000256" key="3">
    <source>
        <dbReference type="ARBA" id="ARBA00022755"/>
    </source>
</evidence>
<feature type="binding site" evidence="6">
    <location>
        <position position="72"/>
    </location>
    <ligand>
        <name>(6R)-10-formyltetrahydrofolate</name>
        <dbReference type="ChEBI" id="CHEBI:195366"/>
    </ligand>
</feature>
<dbReference type="InterPro" id="IPR004607">
    <property type="entry name" value="GART"/>
</dbReference>
<evidence type="ECO:0000256" key="5">
    <source>
        <dbReference type="ARBA" id="ARBA00047664"/>
    </source>
</evidence>
<reference evidence="9" key="1">
    <citation type="journal article" date="2019" name="Int. J. Syst. Evol. Microbiol.">
        <title>The Global Catalogue of Microorganisms (GCM) 10K type strain sequencing project: providing services to taxonomists for standard genome sequencing and annotation.</title>
        <authorList>
            <consortium name="The Broad Institute Genomics Platform"/>
            <consortium name="The Broad Institute Genome Sequencing Center for Infectious Disease"/>
            <person name="Wu L."/>
            <person name="Ma J."/>
        </authorList>
    </citation>
    <scope>NUCLEOTIDE SEQUENCE [LARGE SCALE GENOMIC DNA]</scope>
    <source>
        <strain evidence="9">JCM 17919</strain>
    </source>
</reference>
<keyword evidence="9" id="KW-1185">Reference proteome</keyword>
<evidence type="ECO:0000256" key="6">
    <source>
        <dbReference type="HAMAP-Rule" id="MF_01930"/>
    </source>
</evidence>
<evidence type="ECO:0000256" key="4">
    <source>
        <dbReference type="ARBA" id="ARBA00038440"/>
    </source>
</evidence>
<feature type="active site" description="Proton donor" evidence="6">
    <location>
        <position position="116"/>
    </location>
</feature>
<proteinExistence type="inferred from homology"/>
<comment type="function">
    <text evidence="6">Catalyzes the transfer of a formyl group from 10-formyltetrahydrofolate to 5-phospho-ribosyl-glycinamide (GAR), producing 5-phospho-ribosyl-N-formylglycinamide (FGAR) and tetrahydrofolate.</text>
</comment>
<comment type="caution">
    <text evidence="6">Lacks conserved residue(s) required for the propagation of feature annotation.</text>
</comment>
<evidence type="ECO:0000256" key="1">
    <source>
        <dbReference type="ARBA" id="ARBA00005054"/>
    </source>
</evidence>
<comment type="pathway">
    <text evidence="1 6">Purine metabolism; IMP biosynthesis via de novo pathway; N(2)-formyl-N(1)-(5-phospho-D-ribosyl)glycinamide from N(1)-(5-phospho-D-ribosyl)glycinamide (10-formyl THF route): step 1/1.</text>
</comment>
<gene>
    <name evidence="6 8" type="primary">purN</name>
    <name evidence="8" type="ORF">GCM10023184_42720</name>
</gene>
<dbReference type="EMBL" id="BAABGY010000016">
    <property type="protein sequence ID" value="GAA4342905.1"/>
    <property type="molecule type" value="Genomic_DNA"/>
</dbReference>
<feature type="binding site" evidence="6">
    <location>
        <position position="114"/>
    </location>
    <ligand>
        <name>(6R)-10-formyltetrahydrofolate</name>
        <dbReference type="ChEBI" id="CHEBI:195366"/>
    </ligand>
</feature>
<keyword evidence="3 6" id="KW-0658">Purine biosynthesis</keyword>
<evidence type="ECO:0000313" key="9">
    <source>
        <dbReference type="Proteomes" id="UP001501725"/>
    </source>
</evidence>
<dbReference type="Pfam" id="PF00551">
    <property type="entry name" value="Formyl_trans_N"/>
    <property type="match status" value="1"/>
</dbReference>
<dbReference type="PROSITE" id="PS00373">
    <property type="entry name" value="GART"/>
    <property type="match status" value="1"/>
</dbReference>
<dbReference type="EC" id="2.1.2.2" evidence="6"/>
<dbReference type="HAMAP" id="MF_01930">
    <property type="entry name" value="PurN"/>
    <property type="match status" value="1"/>
</dbReference>
<evidence type="ECO:0000256" key="2">
    <source>
        <dbReference type="ARBA" id="ARBA00022679"/>
    </source>
</evidence>
<comment type="similarity">
    <text evidence="4 6">Belongs to the GART family.</text>
</comment>
<dbReference type="PANTHER" id="PTHR43369:SF2">
    <property type="entry name" value="PHOSPHORIBOSYLGLYCINAMIDE FORMYLTRANSFERASE"/>
    <property type="match status" value="1"/>
</dbReference>
<dbReference type="InterPro" id="IPR036477">
    <property type="entry name" value="Formyl_transf_N_sf"/>
</dbReference>
<comment type="caution">
    <text evidence="8">The sequence shown here is derived from an EMBL/GenBank/DDBJ whole genome shotgun (WGS) entry which is preliminary data.</text>
</comment>
<dbReference type="CDD" id="cd08645">
    <property type="entry name" value="FMT_core_GART"/>
    <property type="match status" value="1"/>
</dbReference>
<dbReference type="SUPFAM" id="SSF53328">
    <property type="entry name" value="Formyltransferase"/>
    <property type="match status" value="1"/>
</dbReference>
<feature type="site" description="Raises pKa of active site His" evidence="6">
    <location>
        <position position="157"/>
    </location>
</feature>
<dbReference type="InterPro" id="IPR001555">
    <property type="entry name" value="GART_AS"/>
</dbReference>
<name>A0ABP8HQU2_9BACT</name>
<accession>A0ABP8HQU2</accession>
<dbReference type="InterPro" id="IPR002376">
    <property type="entry name" value="Formyl_transf_N"/>
</dbReference>
<dbReference type="RefSeq" id="WP_345257992.1">
    <property type="nucleotide sequence ID" value="NZ_BAABGY010000016.1"/>
</dbReference>
<feature type="binding site" evidence="6">
    <location>
        <begin position="24"/>
        <end position="26"/>
    </location>
    <ligand>
        <name>N(1)-(5-phospho-beta-D-ribosyl)glycinamide</name>
        <dbReference type="ChEBI" id="CHEBI:143788"/>
    </ligand>
</feature>
<dbReference type="Gene3D" id="3.40.50.170">
    <property type="entry name" value="Formyl transferase, N-terminal domain"/>
    <property type="match status" value="1"/>
</dbReference>
<organism evidence="8 9">
    <name type="scientific">Flaviaesturariibacter amylovorans</name>
    <dbReference type="NCBI Taxonomy" id="1084520"/>
    <lineage>
        <taxon>Bacteria</taxon>
        <taxon>Pseudomonadati</taxon>
        <taxon>Bacteroidota</taxon>
        <taxon>Chitinophagia</taxon>
        <taxon>Chitinophagales</taxon>
        <taxon>Chitinophagaceae</taxon>
        <taxon>Flaviaestuariibacter</taxon>
    </lineage>
</organism>